<dbReference type="Gene3D" id="3.50.50.60">
    <property type="entry name" value="FAD/NAD(P)-binding domain"/>
    <property type="match status" value="1"/>
</dbReference>
<dbReference type="InterPro" id="IPR047712">
    <property type="entry name" value="HpxO"/>
</dbReference>
<evidence type="ECO:0000256" key="10">
    <source>
        <dbReference type="ARBA" id="ARBA00035128"/>
    </source>
</evidence>
<reference evidence="14 15" key="1">
    <citation type="submission" date="2023-01" db="EMBL/GenBank/DDBJ databases">
        <title>Novel diversity within Roseofilum (Cyanobacteria; Desertifilaceae) from marine benthic mats with descriptions of four novel species.</title>
        <authorList>
            <person name="Wang Y."/>
            <person name="Berthold D.E."/>
            <person name="Hu J."/>
            <person name="Lefler F.W."/>
            <person name="Laughinghouse H.D. IV."/>
        </authorList>
    </citation>
    <scope>NUCLEOTIDE SEQUENCE [LARGE SCALE GENOMIC DNA]</scope>
    <source>
        <strain evidence="14 15">BLCC-M114</strain>
    </source>
</reference>
<sequence length="387" mass="42653">MYQLKAIIIGAGIGGLTAGIALKQAGYDIEIYDKVGEFRPAGAGISLWSNGIKVLNWLGLGEEIAKIGGTMNRMEYRTHQDNLLNSIDLHPLIAQVGQRPYPVSRTELQALLLRTIGEEKVTLNCKCVSVSEDEDGVTVYFEDGRTTHGDVLIAADGIHSIIRPMVTGESSEPRYAGYVNWNGLVDAKMQEVDRECWVIYVGEGKRASLMPIGGDRFYFFFGCPLEKGTTVAPEHRQQELGQIFQGWASPVQTLIQTLNPLKTNRLEIHDLNPLNTLVKGRIALLGDAGHATTPTLGQGGCQAMEDAVVLCRYLVTTNVSVEDALKRYELDRKTRTSELVLKARKRTDTIYGKDRAVTQAWYDSLSQESEHDVIDALAKVILGGVFN</sequence>
<evidence type="ECO:0000256" key="2">
    <source>
        <dbReference type="ARBA" id="ARBA00004705"/>
    </source>
</evidence>
<evidence type="ECO:0000256" key="5">
    <source>
        <dbReference type="ARBA" id="ARBA00022827"/>
    </source>
</evidence>
<evidence type="ECO:0000256" key="9">
    <source>
        <dbReference type="ARBA" id="ARBA00035121"/>
    </source>
</evidence>
<keyword evidence="4" id="KW-0659">Purine metabolism</keyword>
<evidence type="ECO:0000259" key="13">
    <source>
        <dbReference type="Pfam" id="PF01494"/>
    </source>
</evidence>
<comment type="similarity">
    <text evidence="9">Belongs to the FAD-dependent urate hydroxylase family.</text>
</comment>
<dbReference type="PANTHER" id="PTHR13789">
    <property type="entry name" value="MONOOXYGENASE"/>
    <property type="match status" value="1"/>
</dbReference>
<name>A0ABT7B2G8_9CYAN</name>
<keyword evidence="15" id="KW-1185">Reference proteome</keyword>
<dbReference type="EMBL" id="JAQOSO010000004">
    <property type="protein sequence ID" value="MDJ1172761.1"/>
    <property type="molecule type" value="Genomic_DNA"/>
</dbReference>
<comment type="cofactor">
    <cofactor evidence="1">
        <name>FAD</name>
        <dbReference type="ChEBI" id="CHEBI:57692"/>
    </cofactor>
</comment>
<evidence type="ECO:0000256" key="8">
    <source>
        <dbReference type="ARBA" id="ARBA00023033"/>
    </source>
</evidence>
<dbReference type="InterPro" id="IPR050493">
    <property type="entry name" value="FAD-dep_Monooxygenase_BioMet"/>
</dbReference>
<keyword evidence="8" id="KW-0503">Monooxygenase</keyword>
<evidence type="ECO:0000256" key="1">
    <source>
        <dbReference type="ARBA" id="ARBA00001974"/>
    </source>
</evidence>
<keyword evidence="3" id="KW-0285">Flavoprotein</keyword>
<dbReference type="PANTHER" id="PTHR13789:SF309">
    <property type="entry name" value="PUTATIVE (AFU_ORTHOLOGUE AFUA_6G14510)-RELATED"/>
    <property type="match status" value="1"/>
</dbReference>
<dbReference type="InterPro" id="IPR036188">
    <property type="entry name" value="FAD/NAD-bd_sf"/>
</dbReference>
<dbReference type="Proteomes" id="UP001235849">
    <property type="component" value="Unassembled WGS sequence"/>
</dbReference>
<evidence type="ECO:0000313" key="15">
    <source>
        <dbReference type="Proteomes" id="UP001235849"/>
    </source>
</evidence>
<proteinExistence type="inferred from homology"/>
<dbReference type="SUPFAM" id="SSF51905">
    <property type="entry name" value="FAD/NAD(P)-binding domain"/>
    <property type="match status" value="1"/>
</dbReference>
<gene>
    <name evidence="14" type="primary">hpxO</name>
    <name evidence="14" type="ORF">PMG25_01495</name>
</gene>
<comment type="caution">
    <text evidence="14">The sequence shown here is derived from an EMBL/GenBank/DDBJ whole genome shotgun (WGS) entry which is preliminary data.</text>
</comment>
<dbReference type="EC" id="1.14.13.113" evidence="10"/>
<evidence type="ECO:0000256" key="3">
    <source>
        <dbReference type="ARBA" id="ARBA00022630"/>
    </source>
</evidence>
<keyword evidence="6" id="KW-0560">Oxidoreductase</keyword>
<dbReference type="InterPro" id="IPR002938">
    <property type="entry name" value="FAD-bd"/>
</dbReference>
<evidence type="ECO:0000256" key="12">
    <source>
        <dbReference type="ARBA" id="ARBA00047521"/>
    </source>
</evidence>
<dbReference type="PRINTS" id="PR00420">
    <property type="entry name" value="RNGMNOXGNASE"/>
</dbReference>
<evidence type="ECO:0000256" key="6">
    <source>
        <dbReference type="ARBA" id="ARBA00023002"/>
    </source>
</evidence>
<accession>A0ABT7B2G8</accession>
<dbReference type="Pfam" id="PF01494">
    <property type="entry name" value="FAD_binding_3"/>
    <property type="match status" value="1"/>
</dbReference>
<evidence type="ECO:0000256" key="11">
    <source>
        <dbReference type="ARBA" id="ARBA00035262"/>
    </source>
</evidence>
<organism evidence="14 15">
    <name type="scientific">Roseofilum capinflatum BLCC-M114</name>
    <dbReference type="NCBI Taxonomy" id="3022440"/>
    <lineage>
        <taxon>Bacteria</taxon>
        <taxon>Bacillati</taxon>
        <taxon>Cyanobacteriota</taxon>
        <taxon>Cyanophyceae</taxon>
        <taxon>Desertifilales</taxon>
        <taxon>Desertifilaceae</taxon>
        <taxon>Roseofilum</taxon>
        <taxon>Roseofilum capinflatum</taxon>
    </lineage>
</organism>
<protein>
    <recommendedName>
        <fullName evidence="11">FAD-dependent urate hydroxylase</fullName>
        <ecNumber evidence="10">1.14.13.113</ecNumber>
    </recommendedName>
</protein>
<feature type="domain" description="FAD-binding" evidence="13">
    <location>
        <begin position="5"/>
        <end position="340"/>
    </location>
</feature>
<evidence type="ECO:0000256" key="7">
    <source>
        <dbReference type="ARBA" id="ARBA00023027"/>
    </source>
</evidence>
<comment type="catalytic activity">
    <reaction evidence="12">
        <text>urate + NADH + O2 + H(+) = 5-hydroxyisourate + NAD(+) + H2O</text>
        <dbReference type="Rhea" id="RHEA:27329"/>
        <dbReference type="ChEBI" id="CHEBI:15377"/>
        <dbReference type="ChEBI" id="CHEBI:15378"/>
        <dbReference type="ChEBI" id="CHEBI:15379"/>
        <dbReference type="ChEBI" id="CHEBI:17775"/>
        <dbReference type="ChEBI" id="CHEBI:18072"/>
        <dbReference type="ChEBI" id="CHEBI:57540"/>
        <dbReference type="ChEBI" id="CHEBI:57945"/>
        <dbReference type="EC" id="1.14.13.113"/>
    </reaction>
</comment>
<dbReference type="NCBIfam" id="NF033623">
    <property type="entry name" value="urate_HpxO"/>
    <property type="match status" value="1"/>
</dbReference>
<evidence type="ECO:0000313" key="14">
    <source>
        <dbReference type="EMBL" id="MDJ1172761.1"/>
    </source>
</evidence>
<evidence type="ECO:0000256" key="4">
    <source>
        <dbReference type="ARBA" id="ARBA00022631"/>
    </source>
</evidence>
<comment type="pathway">
    <text evidence="2">Purine metabolism; urate degradation.</text>
</comment>
<keyword evidence="5" id="KW-0274">FAD</keyword>
<dbReference type="RefSeq" id="WP_283765141.1">
    <property type="nucleotide sequence ID" value="NZ_JAQOSO010000004.1"/>
</dbReference>
<keyword evidence="7" id="KW-0520">NAD</keyword>